<evidence type="ECO:0000313" key="2">
    <source>
        <dbReference type="Proteomes" id="UP000648187"/>
    </source>
</evidence>
<keyword evidence="2" id="KW-1185">Reference proteome</keyword>
<reference evidence="1" key="1">
    <citation type="submission" date="2020-08" db="EMBL/GenBank/DDBJ databases">
        <title>Spodoptera exigua strain:BAW_Kor-Di-RS1 Genome sequencing and assembly.</title>
        <authorList>
            <person name="Kim J."/>
            <person name="Nam H.Y."/>
            <person name="Kwon M."/>
            <person name="Choi J.H."/>
            <person name="Cho S.R."/>
            <person name="Kim G.-H."/>
        </authorList>
    </citation>
    <scope>NUCLEOTIDE SEQUENCE</scope>
    <source>
        <strain evidence="1">BAW_Kor-Di-RS1</strain>
        <tissue evidence="1">Whole-body</tissue>
    </source>
</reference>
<dbReference type="Proteomes" id="UP000648187">
    <property type="component" value="Unassembled WGS sequence"/>
</dbReference>
<proteinExistence type="predicted"/>
<name>A0A835LDS9_SPOEX</name>
<accession>A0A835LDS9</accession>
<evidence type="ECO:0000313" key="1">
    <source>
        <dbReference type="EMBL" id="KAF9420965.1"/>
    </source>
</evidence>
<organism evidence="1 2">
    <name type="scientific">Spodoptera exigua</name>
    <name type="common">Beet armyworm</name>
    <name type="synonym">Noctua fulgens</name>
    <dbReference type="NCBI Taxonomy" id="7107"/>
    <lineage>
        <taxon>Eukaryota</taxon>
        <taxon>Metazoa</taxon>
        <taxon>Ecdysozoa</taxon>
        <taxon>Arthropoda</taxon>
        <taxon>Hexapoda</taxon>
        <taxon>Insecta</taxon>
        <taxon>Pterygota</taxon>
        <taxon>Neoptera</taxon>
        <taxon>Endopterygota</taxon>
        <taxon>Lepidoptera</taxon>
        <taxon>Glossata</taxon>
        <taxon>Ditrysia</taxon>
        <taxon>Noctuoidea</taxon>
        <taxon>Noctuidae</taxon>
        <taxon>Amphipyrinae</taxon>
        <taxon>Spodoptera</taxon>
    </lineage>
</organism>
<sequence length="179" mass="20963">MNKLQYGKRMILLRKPIGAVQGHSTKCLAALLDFRVVELEMRWEKKRTELPPPLLHDKIRRSGCFTFYFELHNCLRYIYMQMSNVEAQNQNDTIVFFKDMDLVTISQRTIDLATFLESLVGLMNKGDRPVRRYFDSYSTPFAGFEEITFNNKPLYAQIESDMQDIYSDAAVFKYSDISV</sequence>
<dbReference type="AlphaFoldDB" id="A0A835LDS9"/>
<protein>
    <submittedName>
        <fullName evidence="1">Uncharacterized protein</fullName>
    </submittedName>
</protein>
<dbReference type="EMBL" id="JACKWZ010000027">
    <property type="protein sequence ID" value="KAF9420965.1"/>
    <property type="molecule type" value="Genomic_DNA"/>
</dbReference>
<gene>
    <name evidence="1" type="ORF">HW555_002948</name>
</gene>
<comment type="caution">
    <text evidence="1">The sequence shown here is derived from an EMBL/GenBank/DDBJ whole genome shotgun (WGS) entry which is preliminary data.</text>
</comment>